<proteinExistence type="predicted"/>
<evidence type="ECO:0000313" key="1">
    <source>
        <dbReference type="EMBL" id="TWG88843.1"/>
    </source>
</evidence>
<gene>
    <name evidence="1" type="ORF">L602_001000000420</name>
</gene>
<name>A0A562BVY1_9BURK</name>
<comment type="caution">
    <text evidence="1">The sequence shown here is derived from an EMBL/GenBank/DDBJ whole genome shotgun (WGS) entry which is preliminary data.</text>
</comment>
<dbReference type="EMBL" id="VLJN01000002">
    <property type="protein sequence ID" value="TWG88843.1"/>
    <property type="molecule type" value="Genomic_DNA"/>
</dbReference>
<dbReference type="AlphaFoldDB" id="A0A562BVY1"/>
<reference evidence="1 2" key="1">
    <citation type="submission" date="2019-07" db="EMBL/GenBank/DDBJ databases">
        <title>Genome sequencing of lignin-degrading bacterial isolates.</title>
        <authorList>
            <person name="Gladden J."/>
        </authorList>
    </citation>
    <scope>NUCLEOTIDE SEQUENCE [LARGE SCALE GENOMIC DNA]</scope>
    <source>
        <strain evidence="1 2">J11</strain>
    </source>
</reference>
<keyword evidence="2" id="KW-1185">Reference proteome</keyword>
<dbReference type="Proteomes" id="UP000318141">
    <property type="component" value="Unassembled WGS sequence"/>
</dbReference>
<organism evidence="1 2">
    <name type="scientific">Cupriavidus gilardii J11</name>
    <dbReference type="NCBI Taxonomy" id="936133"/>
    <lineage>
        <taxon>Bacteria</taxon>
        <taxon>Pseudomonadati</taxon>
        <taxon>Pseudomonadota</taxon>
        <taxon>Betaproteobacteria</taxon>
        <taxon>Burkholderiales</taxon>
        <taxon>Burkholderiaceae</taxon>
        <taxon>Cupriavidus</taxon>
    </lineage>
</organism>
<evidence type="ECO:0000313" key="2">
    <source>
        <dbReference type="Proteomes" id="UP000318141"/>
    </source>
</evidence>
<protein>
    <submittedName>
        <fullName evidence="1">Uncharacterized protein</fullName>
    </submittedName>
</protein>
<dbReference type="OrthoDB" id="8970032at2"/>
<sequence>MMTHDGYFHDGCDDGGDGCCAAVDSHAATPPLRIALQRWGLPPEEAGRVLAHCRGIGGATWHIGQAPHEGTCEPPDVVLHLVDAGRLAGERGSAGWNAMGPVHALRRARQRGTVELAVVLGNVALLPAVRTGCWVQAGQRGLARTVALLLKTLSDCRMPGADRTDALRRLAHLDATVSLFELHAGTVDALAKVGQMLDAIVNAAVVPPLQTWLRAPVPLHAALSACLDHGTGGATAGYRLIGSDDDDTVTGLIAFPWPDLLQR</sequence>
<accession>A0A562BVY1</accession>